<feature type="region of interest" description="Disordered" evidence="1">
    <location>
        <begin position="736"/>
        <end position="761"/>
    </location>
</feature>
<feature type="compositionally biased region" description="Polar residues" evidence="1">
    <location>
        <begin position="655"/>
        <end position="688"/>
    </location>
</feature>
<dbReference type="Proteomes" id="UP001497525">
    <property type="component" value="Unassembled WGS sequence"/>
</dbReference>
<accession>A0AAV2T771</accession>
<dbReference type="InterPro" id="IPR051364">
    <property type="entry name" value="Cytokinesis/Rho-signaling"/>
</dbReference>
<evidence type="ECO:0000313" key="3">
    <source>
        <dbReference type="EMBL" id="CAL5132595.1"/>
    </source>
</evidence>
<name>A0AAV2T771_CALDB</name>
<feature type="compositionally biased region" description="Basic and acidic residues" evidence="1">
    <location>
        <begin position="481"/>
        <end position="495"/>
    </location>
</feature>
<organism evidence="3 4">
    <name type="scientific">Calicophoron daubneyi</name>
    <name type="common">Rumen fluke</name>
    <name type="synonym">Paramphistomum daubneyi</name>
    <dbReference type="NCBI Taxonomy" id="300641"/>
    <lineage>
        <taxon>Eukaryota</taxon>
        <taxon>Metazoa</taxon>
        <taxon>Spiralia</taxon>
        <taxon>Lophotrochozoa</taxon>
        <taxon>Platyhelminthes</taxon>
        <taxon>Trematoda</taxon>
        <taxon>Digenea</taxon>
        <taxon>Plagiorchiida</taxon>
        <taxon>Pronocephalata</taxon>
        <taxon>Paramphistomoidea</taxon>
        <taxon>Paramphistomidae</taxon>
        <taxon>Calicophoron</taxon>
    </lineage>
</organism>
<dbReference type="GO" id="GO:0000915">
    <property type="term" value="P:actomyosin contractile ring assembly"/>
    <property type="evidence" value="ECO:0007669"/>
    <property type="project" value="TreeGrafter"/>
</dbReference>
<dbReference type="GO" id="GO:0005826">
    <property type="term" value="C:actomyosin contractile ring"/>
    <property type="evidence" value="ECO:0007669"/>
    <property type="project" value="TreeGrafter"/>
</dbReference>
<dbReference type="PANTHER" id="PTHR21538:SF24">
    <property type="entry name" value="PH DOMAIN-CONTAINING PROTEIN"/>
    <property type="match status" value="1"/>
</dbReference>
<reference evidence="3" key="1">
    <citation type="submission" date="2024-06" db="EMBL/GenBank/DDBJ databases">
        <authorList>
            <person name="Liu X."/>
            <person name="Lenzi L."/>
            <person name="Haldenby T S."/>
            <person name="Uol C."/>
        </authorList>
    </citation>
    <scope>NUCLEOTIDE SEQUENCE</scope>
</reference>
<dbReference type="PANTHER" id="PTHR21538">
    <property type="entry name" value="ANILLIN/RHOTEKIN RTKN"/>
    <property type="match status" value="1"/>
</dbReference>
<feature type="domain" description="Anillin homology" evidence="2">
    <location>
        <begin position="156"/>
        <end position="277"/>
    </location>
</feature>
<dbReference type="InterPro" id="IPR012966">
    <property type="entry name" value="AHD"/>
</dbReference>
<dbReference type="EMBL" id="CAXLJL010000134">
    <property type="protein sequence ID" value="CAL5132595.1"/>
    <property type="molecule type" value="Genomic_DNA"/>
</dbReference>
<evidence type="ECO:0000256" key="1">
    <source>
        <dbReference type="SAM" id="MobiDB-lite"/>
    </source>
</evidence>
<feature type="region of interest" description="Disordered" evidence="1">
    <location>
        <begin position="296"/>
        <end position="342"/>
    </location>
</feature>
<dbReference type="Pfam" id="PF08174">
    <property type="entry name" value="Anillin"/>
    <property type="match status" value="1"/>
</dbReference>
<feature type="compositionally biased region" description="Polar residues" evidence="1">
    <location>
        <begin position="315"/>
        <end position="342"/>
    </location>
</feature>
<feature type="compositionally biased region" description="Polar residues" evidence="1">
    <location>
        <begin position="446"/>
        <end position="457"/>
    </location>
</feature>
<proteinExistence type="predicted"/>
<feature type="region of interest" description="Disordered" evidence="1">
    <location>
        <begin position="471"/>
        <end position="517"/>
    </location>
</feature>
<dbReference type="GO" id="GO:0031106">
    <property type="term" value="P:septin ring organization"/>
    <property type="evidence" value="ECO:0007669"/>
    <property type="project" value="TreeGrafter"/>
</dbReference>
<feature type="region of interest" description="Disordered" evidence="1">
    <location>
        <begin position="446"/>
        <end position="465"/>
    </location>
</feature>
<evidence type="ECO:0000259" key="2">
    <source>
        <dbReference type="Pfam" id="PF08174"/>
    </source>
</evidence>
<dbReference type="GO" id="GO:0000281">
    <property type="term" value="P:mitotic cytokinesis"/>
    <property type="evidence" value="ECO:0007669"/>
    <property type="project" value="TreeGrafter"/>
</dbReference>
<feature type="region of interest" description="Disordered" evidence="1">
    <location>
        <begin position="649"/>
        <end position="688"/>
    </location>
</feature>
<dbReference type="AlphaFoldDB" id="A0AAV2T771"/>
<evidence type="ECO:0000313" key="4">
    <source>
        <dbReference type="Proteomes" id="UP001497525"/>
    </source>
</evidence>
<comment type="caution">
    <text evidence="3">The sequence shown here is derived from an EMBL/GenBank/DDBJ whole genome shotgun (WGS) entry which is preliminary data.</text>
</comment>
<sequence>MCALFAKGTISRNHELQQELERYLKIRDGALRIFSIAQNSLQRLDAAKTLYVSNAQLLSCLRRVQREKVEEVRLANVTSNASPDKPEFTPDGTAVRSRRLARPGIARLCLSDIRIPLLWRDAPLGANMQMLMNRLFPPPTGLVGGLLTGAGDSADKTAGEDCENSYSVFCIVQVGNVIKDTRLIFDIKPGTTDIEFDDKLVFEDVTSDFRCILELYCYPRSSGKSGSMFTRRRTLTMDAARKMSDVDSSSTGGDAAQNALNYFELVARCAFTIKDVQDRSQAHTLDLGLKLSPFSRDTRESSIPSLTESFMHPVNGTSDSISLKTSQSSNGTTPTTPSVPHNSPYSLEQILLNQCPCDLPLFGNLCCRLVAQPHSTRKPLRTGLLWIRKLTASPSQEPARLYQCELRNRHLWAFLVDRETDQSNRSDKLEKAELVSAQTATVVTPNGETNSIWTGANGNRKRSSRMEGYPRIVEVDPSPHVSKDSDTNCPSDREQVSSQKEAAEEFQVPRSVPPKSAAKAQRLPDLVLPITPATLFLDVDPVKRLTEVTINRSSNPVDVVENDHPAVIAPDSTKVEPLKDHVVSNTWQSFDKLPCIHIVPHSTRAMKIKRKKQAREIYRSMQNILDTLEEPIRTTGGRMKWASVPDFRSTGVPLSEQSPQEPAVETNQSDTASLPHYGNSSSNLPETSTSAQWQVAYDIFNRAQPRAKSMTDLHNPLEHKVELIGTARSFESLLPTQTADSHSTAEESGLVEDPMDLPSSQLESNPDLIAHIPEPITMGKRQTDDYLENTPKELTLFTFRIGCNSLPVTRLSVGASPLTVPESSQCDTHNGCAELSMPSSEVYECAASRPSIRAYLRGAEDPKGNAGVLDKSPDLFADQESTSRWLNILRTHVEEQETWGADAFSGRLTIPVAAGTLFDASARRSLAFDSNRLVPTLPPLRCSPSLPSLAER</sequence>
<protein>
    <recommendedName>
        <fullName evidence="2">Anillin homology domain-containing protein</fullName>
    </recommendedName>
</protein>
<gene>
    <name evidence="3" type="ORF">CDAUBV1_LOCUS5447</name>
</gene>